<dbReference type="GO" id="GO:0016853">
    <property type="term" value="F:isomerase activity"/>
    <property type="evidence" value="ECO:0007669"/>
    <property type="project" value="UniProtKB-KW"/>
</dbReference>
<dbReference type="AlphaFoldDB" id="A0A392QUV2"/>
<dbReference type="EMBL" id="LXQA010163832">
    <property type="protein sequence ID" value="MCI28151.1"/>
    <property type="molecule type" value="Genomic_DNA"/>
</dbReference>
<accession>A0A392QUV2</accession>
<dbReference type="InterPro" id="IPR011990">
    <property type="entry name" value="TPR-like_helical_dom_sf"/>
</dbReference>
<name>A0A392QUV2_9FABA</name>
<evidence type="ECO:0000313" key="2">
    <source>
        <dbReference type="EMBL" id="MCI73632.1"/>
    </source>
</evidence>
<organism evidence="1 3">
    <name type="scientific">Trifolium medium</name>
    <dbReference type="NCBI Taxonomy" id="97028"/>
    <lineage>
        <taxon>Eukaryota</taxon>
        <taxon>Viridiplantae</taxon>
        <taxon>Streptophyta</taxon>
        <taxon>Embryophyta</taxon>
        <taxon>Tracheophyta</taxon>
        <taxon>Spermatophyta</taxon>
        <taxon>Magnoliopsida</taxon>
        <taxon>eudicotyledons</taxon>
        <taxon>Gunneridae</taxon>
        <taxon>Pentapetalae</taxon>
        <taxon>rosids</taxon>
        <taxon>fabids</taxon>
        <taxon>Fabales</taxon>
        <taxon>Fabaceae</taxon>
        <taxon>Papilionoideae</taxon>
        <taxon>50 kb inversion clade</taxon>
        <taxon>NPAAA clade</taxon>
        <taxon>Hologalegina</taxon>
        <taxon>IRL clade</taxon>
        <taxon>Trifolieae</taxon>
        <taxon>Trifolium</taxon>
    </lineage>
</organism>
<proteinExistence type="predicted"/>
<reference evidence="1 3" key="1">
    <citation type="journal article" date="2018" name="Front. Plant Sci.">
        <title>Red Clover (Trifolium pratense) and Zigzag Clover (T. medium) - A Picture of Genomic Similarities and Differences.</title>
        <authorList>
            <person name="Dluhosova J."/>
            <person name="Istvanek J."/>
            <person name="Nedelnik J."/>
            <person name="Repkova J."/>
        </authorList>
    </citation>
    <scope>NUCLEOTIDE SEQUENCE [LARGE SCALE GENOMIC DNA]</scope>
    <source>
        <strain evidence="1">10/8</strain>
        <strain evidence="3">cv. 10/8</strain>
        <tissue evidence="1">Leaf</tissue>
    </source>
</reference>
<dbReference type="Gene3D" id="1.25.40.10">
    <property type="entry name" value="Tetratricopeptide repeat domain"/>
    <property type="match status" value="1"/>
</dbReference>
<sequence>MGDDFMFQLFGKYRDMALAVKNPCHLNTAACLIKLNRYEEAIGQCSI</sequence>
<protein>
    <submittedName>
        <fullName evidence="2">42 kDa peptidyl-prolyl isomerase</fullName>
    </submittedName>
    <submittedName>
        <fullName evidence="1">Peptidyl-prolyl cis-trans isomerase FKBP42</fullName>
    </submittedName>
</protein>
<feature type="non-terminal residue" evidence="1">
    <location>
        <position position="47"/>
    </location>
</feature>
<comment type="caution">
    <text evidence="1">The sequence shown here is derived from an EMBL/GenBank/DDBJ whole genome shotgun (WGS) entry which is preliminary data.</text>
</comment>
<keyword evidence="3" id="KW-1185">Reference proteome</keyword>
<dbReference type="EMBL" id="LXQA010842938">
    <property type="protein sequence ID" value="MCI73632.1"/>
    <property type="molecule type" value="Genomic_DNA"/>
</dbReference>
<keyword evidence="1" id="KW-0413">Isomerase</keyword>
<evidence type="ECO:0000313" key="3">
    <source>
        <dbReference type="Proteomes" id="UP000265520"/>
    </source>
</evidence>
<evidence type="ECO:0000313" key="1">
    <source>
        <dbReference type="EMBL" id="MCI28151.1"/>
    </source>
</evidence>
<dbReference type="Proteomes" id="UP000265520">
    <property type="component" value="Unassembled WGS sequence"/>
</dbReference>